<comment type="caution">
    <text evidence="1">The sequence shown here is derived from an EMBL/GenBank/DDBJ whole genome shotgun (WGS) entry which is preliminary data.</text>
</comment>
<evidence type="ECO:0000313" key="2">
    <source>
        <dbReference type="Proteomes" id="UP001244427"/>
    </source>
</evidence>
<gene>
    <name evidence="1" type="ORF">QFZ53_001479</name>
</gene>
<name>A0AAW8EVH6_9MICO</name>
<organism evidence="1 2">
    <name type="scientific">Microbacterium natoriense</name>
    <dbReference type="NCBI Taxonomy" id="284570"/>
    <lineage>
        <taxon>Bacteria</taxon>
        <taxon>Bacillati</taxon>
        <taxon>Actinomycetota</taxon>
        <taxon>Actinomycetes</taxon>
        <taxon>Micrococcales</taxon>
        <taxon>Microbacteriaceae</taxon>
        <taxon>Microbacterium</taxon>
    </lineage>
</organism>
<evidence type="ECO:0000313" key="1">
    <source>
        <dbReference type="EMBL" id="MDQ0647283.1"/>
    </source>
</evidence>
<dbReference type="AlphaFoldDB" id="A0AAW8EVH6"/>
<proteinExistence type="predicted"/>
<sequence length="84" mass="9390">MPLAIAGPSYLGREPLVSIRARSPWRHRPTNCTRSRSATTHQALIAQLEAECGGWVVRARYRRLSASPRQSQVLTVGAFVLIEY</sequence>
<reference evidence="1 2" key="1">
    <citation type="submission" date="2023-07" db="EMBL/GenBank/DDBJ databases">
        <title>Comparative genomics of wheat-associated soil bacteria to identify genetic determinants of phenazine resistance.</title>
        <authorList>
            <person name="Mouncey N."/>
        </authorList>
    </citation>
    <scope>NUCLEOTIDE SEQUENCE [LARGE SCALE GENOMIC DNA]</scope>
    <source>
        <strain evidence="1 2">W4I9-1</strain>
    </source>
</reference>
<keyword evidence="2" id="KW-1185">Reference proteome</keyword>
<accession>A0AAW8EVH6</accession>
<protein>
    <submittedName>
        <fullName evidence="1">Uncharacterized protein</fullName>
    </submittedName>
</protein>
<dbReference type="Proteomes" id="UP001244427">
    <property type="component" value="Unassembled WGS sequence"/>
</dbReference>
<dbReference type="EMBL" id="JAUSXV010000001">
    <property type="protein sequence ID" value="MDQ0647283.1"/>
    <property type="molecule type" value="Genomic_DNA"/>
</dbReference>